<dbReference type="AlphaFoldDB" id="A0A4C1WVT3"/>
<evidence type="ECO:0000256" key="1">
    <source>
        <dbReference type="SAM" id="MobiDB-lite"/>
    </source>
</evidence>
<dbReference type="EMBL" id="BGZK01000641">
    <property type="protein sequence ID" value="GBP54174.1"/>
    <property type="molecule type" value="Genomic_DNA"/>
</dbReference>
<name>A0A4C1WVT3_EUMVA</name>
<evidence type="ECO:0000313" key="3">
    <source>
        <dbReference type="Proteomes" id="UP000299102"/>
    </source>
</evidence>
<keyword evidence="3" id="KW-1185">Reference proteome</keyword>
<proteinExistence type="predicted"/>
<sequence>MALESFTDCAILTISLASKIFRRGHYSSRGVAAITYALCAEDPEFEPKCHVAILNVALVKKMQRHPGFEYIKYFVVVDMAKTQQPATYCTALDGRTLPVAGVSRGCSAVALVGLTTRQDDHDDETTEETSFYMSTTEDSFSAVRLMIETGKIVTNQQMSQVDKIFHEHLGVRKLCIRWTCRLSHMLCTRGHVHFLMRSYLIDIQFEIRTRKIASGQRAELNLKTEYRPIGPRGRPPPPPPAYRSARPFSQP</sequence>
<feature type="region of interest" description="Disordered" evidence="1">
    <location>
        <begin position="223"/>
        <end position="251"/>
    </location>
</feature>
<comment type="caution">
    <text evidence="2">The sequence shown here is derived from an EMBL/GenBank/DDBJ whole genome shotgun (WGS) entry which is preliminary data.</text>
</comment>
<reference evidence="2 3" key="1">
    <citation type="journal article" date="2019" name="Commun. Biol.">
        <title>The bagworm genome reveals a unique fibroin gene that provides high tensile strength.</title>
        <authorList>
            <person name="Kono N."/>
            <person name="Nakamura H."/>
            <person name="Ohtoshi R."/>
            <person name="Tomita M."/>
            <person name="Numata K."/>
            <person name="Arakawa K."/>
        </authorList>
    </citation>
    <scope>NUCLEOTIDE SEQUENCE [LARGE SCALE GENOMIC DNA]</scope>
</reference>
<accession>A0A4C1WVT3</accession>
<evidence type="ECO:0000313" key="2">
    <source>
        <dbReference type="EMBL" id="GBP54174.1"/>
    </source>
</evidence>
<protein>
    <submittedName>
        <fullName evidence="2">Uncharacterized protein</fullName>
    </submittedName>
</protein>
<dbReference type="OrthoDB" id="10017160at2759"/>
<organism evidence="2 3">
    <name type="scientific">Eumeta variegata</name>
    <name type="common">Bagworm moth</name>
    <name type="synonym">Eumeta japonica</name>
    <dbReference type="NCBI Taxonomy" id="151549"/>
    <lineage>
        <taxon>Eukaryota</taxon>
        <taxon>Metazoa</taxon>
        <taxon>Ecdysozoa</taxon>
        <taxon>Arthropoda</taxon>
        <taxon>Hexapoda</taxon>
        <taxon>Insecta</taxon>
        <taxon>Pterygota</taxon>
        <taxon>Neoptera</taxon>
        <taxon>Endopterygota</taxon>
        <taxon>Lepidoptera</taxon>
        <taxon>Glossata</taxon>
        <taxon>Ditrysia</taxon>
        <taxon>Tineoidea</taxon>
        <taxon>Psychidae</taxon>
        <taxon>Oiketicinae</taxon>
        <taxon>Eumeta</taxon>
    </lineage>
</organism>
<feature type="compositionally biased region" description="Low complexity" evidence="1">
    <location>
        <begin position="242"/>
        <end position="251"/>
    </location>
</feature>
<dbReference type="Proteomes" id="UP000299102">
    <property type="component" value="Unassembled WGS sequence"/>
</dbReference>
<gene>
    <name evidence="2" type="ORF">EVAR_43199_1</name>
</gene>